<dbReference type="PANTHER" id="PTHR30213">
    <property type="entry name" value="INNER MEMBRANE PROTEIN YHJD"/>
    <property type="match status" value="1"/>
</dbReference>
<dbReference type="RefSeq" id="WP_302243944.1">
    <property type="nucleotide sequence ID" value="NZ_JAULJQ010000003.1"/>
</dbReference>
<dbReference type="InterPro" id="IPR017039">
    <property type="entry name" value="Virul_fac_BrkB"/>
</dbReference>
<gene>
    <name evidence="7" type="ORF">Q2362_03270</name>
</gene>
<dbReference type="Pfam" id="PF03631">
    <property type="entry name" value="Virul_fac_BrkB"/>
    <property type="match status" value="1"/>
</dbReference>
<evidence type="ECO:0000256" key="6">
    <source>
        <dbReference type="SAM" id="Phobius"/>
    </source>
</evidence>
<feature type="transmembrane region" description="Helical" evidence="6">
    <location>
        <begin position="90"/>
        <end position="112"/>
    </location>
</feature>
<protein>
    <submittedName>
        <fullName evidence="7">YihY family inner membrane protein</fullName>
    </submittedName>
</protein>
<accession>A0ABT8T792</accession>
<feature type="transmembrane region" description="Helical" evidence="6">
    <location>
        <begin position="197"/>
        <end position="219"/>
    </location>
</feature>
<feature type="transmembrane region" description="Helical" evidence="6">
    <location>
        <begin position="21"/>
        <end position="48"/>
    </location>
</feature>
<keyword evidence="4 6" id="KW-1133">Transmembrane helix</keyword>
<dbReference type="PANTHER" id="PTHR30213:SF0">
    <property type="entry name" value="UPF0761 MEMBRANE PROTEIN YIHY"/>
    <property type="match status" value="1"/>
</dbReference>
<name>A0ABT8T792_9BACT</name>
<feature type="transmembrane region" description="Helical" evidence="6">
    <location>
        <begin position="124"/>
        <end position="148"/>
    </location>
</feature>
<evidence type="ECO:0000256" key="5">
    <source>
        <dbReference type="ARBA" id="ARBA00023136"/>
    </source>
</evidence>
<evidence type="ECO:0000256" key="4">
    <source>
        <dbReference type="ARBA" id="ARBA00022989"/>
    </source>
</evidence>
<comment type="subcellular location">
    <subcellularLocation>
        <location evidence="1">Cell membrane</location>
        <topology evidence="1">Multi-pass membrane protein</topology>
    </subcellularLocation>
</comment>
<keyword evidence="2" id="KW-1003">Cell membrane</keyword>
<organism evidence="7 8">
    <name type="scientific">Campylobacter magnus</name>
    <dbReference type="NCBI Taxonomy" id="3026462"/>
    <lineage>
        <taxon>Bacteria</taxon>
        <taxon>Pseudomonadati</taxon>
        <taxon>Campylobacterota</taxon>
        <taxon>Epsilonproteobacteria</taxon>
        <taxon>Campylobacterales</taxon>
        <taxon>Campylobacteraceae</taxon>
        <taxon>Campylobacter</taxon>
    </lineage>
</organism>
<dbReference type="NCBIfam" id="TIGR00765">
    <property type="entry name" value="yihY_not_rbn"/>
    <property type="match status" value="1"/>
</dbReference>
<feature type="transmembrane region" description="Helical" evidence="6">
    <location>
        <begin position="225"/>
        <end position="251"/>
    </location>
</feature>
<evidence type="ECO:0000256" key="2">
    <source>
        <dbReference type="ARBA" id="ARBA00022475"/>
    </source>
</evidence>
<sequence>MKEKIKKYVAQVISTINDKSLYHYAASLSFHSVLALIPFLFISLSLFFQLPSFKEHSLAIQNFIASSLLPTNAEQFSSYLESFLSNSSHLGLMGVIAMIFTTVMFFTDFEYVITRLSATKPRSFFMRLSIFWTLLTLMPLGLAFSLWLSTFLNDFIKQLDMGINFFEILPYIIIWAIFGITYGVCINRKLLIKDIFLSSFLASIVWNISKLLFVSYAFYNKNYTSIYGSMSILLFFFLWLYVSWIVFLFGLKFLIKLSEVHDEQGV</sequence>
<dbReference type="PIRSF" id="PIRSF035875">
    <property type="entry name" value="RNase_BN"/>
    <property type="match status" value="1"/>
</dbReference>
<keyword evidence="3 6" id="KW-0812">Transmembrane</keyword>
<dbReference type="Proteomes" id="UP001171111">
    <property type="component" value="Unassembled WGS sequence"/>
</dbReference>
<evidence type="ECO:0000256" key="1">
    <source>
        <dbReference type="ARBA" id="ARBA00004651"/>
    </source>
</evidence>
<keyword evidence="5 6" id="KW-0472">Membrane</keyword>
<keyword evidence="8" id="KW-1185">Reference proteome</keyword>
<reference evidence="7 8" key="1">
    <citation type="submission" date="2023-06" db="EMBL/GenBank/DDBJ databases">
        <title>Campylobacter magnum sp. nov., isolated from cecal contents of domestic pigs (Sus scrofa domesticus).</title>
        <authorList>
            <person name="Papic B."/>
            <person name="Gruntar I."/>
        </authorList>
    </citation>
    <scope>NUCLEOTIDE SEQUENCE [LARGE SCALE GENOMIC DNA]</scope>
    <source>
        <strain evidence="8">34484-21</strain>
    </source>
</reference>
<evidence type="ECO:0000256" key="3">
    <source>
        <dbReference type="ARBA" id="ARBA00022692"/>
    </source>
</evidence>
<comment type="caution">
    <text evidence="7">The sequence shown here is derived from an EMBL/GenBank/DDBJ whole genome shotgun (WGS) entry which is preliminary data.</text>
</comment>
<proteinExistence type="predicted"/>
<evidence type="ECO:0000313" key="7">
    <source>
        <dbReference type="EMBL" id="MDO2409120.1"/>
    </source>
</evidence>
<dbReference type="EMBL" id="JAULJQ010000003">
    <property type="protein sequence ID" value="MDO2409120.1"/>
    <property type="molecule type" value="Genomic_DNA"/>
</dbReference>
<evidence type="ECO:0000313" key="8">
    <source>
        <dbReference type="Proteomes" id="UP001171111"/>
    </source>
</evidence>
<feature type="transmembrane region" description="Helical" evidence="6">
    <location>
        <begin position="168"/>
        <end position="185"/>
    </location>
</feature>